<dbReference type="GO" id="GO:0030288">
    <property type="term" value="C:outer membrane-bounded periplasmic space"/>
    <property type="evidence" value="ECO:0007669"/>
    <property type="project" value="TreeGrafter"/>
</dbReference>
<dbReference type="GO" id="GO:0046914">
    <property type="term" value="F:transition metal ion binding"/>
    <property type="evidence" value="ECO:0007669"/>
    <property type="project" value="TreeGrafter"/>
</dbReference>
<keyword evidence="2" id="KW-0813">Transport</keyword>
<keyword evidence="3" id="KW-0862">Zinc</keyword>
<evidence type="ECO:0000256" key="1">
    <source>
        <dbReference type="ARBA" id="ARBA00009477"/>
    </source>
</evidence>
<feature type="domain" description="CzcB-like C-terminal circularly permuted SH3-like" evidence="11">
    <location>
        <begin position="435"/>
        <end position="496"/>
    </location>
</feature>
<evidence type="ECO:0000313" key="12">
    <source>
        <dbReference type="EMBL" id="GEN08782.1"/>
    </source>
</evidence>
<sequence>MGPRIGLLALAGLLCLGTSCTKSSPPEVAKSTTSDAGPSSPEARAVTLCEHGVPAELCTKCDPDLVDVYKAQDDWCDEHGLPESHCRQCNPSLSFTAPTTPADWCKEHAVPESKCTQCNPKLVAGFIAAGDYCREHGFPESVCPFCHPELVKAAGAEMPLFPTPGTRIRLASADTAREAGLQTHRLQRRHFARSLEVVGQLTFNQNRLARLSARGDALVSEVRVDEGDDVKAGQPLLALTSPSVGQDKGRLSAALARLETARAALAREQELVERGISPRKDLEQARAELAAAEGEREAARASLSAAGASQGSSEGLYNLSAPFAGTVVARDAVSGRHVAAGQTLLEVADLSTLWALLEIPEADSAQVRAGQKVTLSFEGLPGEVRDATLTRVGASVDRATRTVRARVELPNPDRALKAGLFLRARIQVAEEHEALMVPHSAIQRAKGQVLVFVKKDETLYEPVPVELGAGTRDEVEVVKGLRPGMEVVTTGAFLLKTEVLKDSIGAGCCEEGGP</sequence>
<evidence type="ECO:0000256" key="3">
    <source>
        <dbReference type="ARBA" id="ARBA00022833"/>
    </source>
</evidence>
<dbReference type="Gene3D" id="2.40.420.20">
    <property type="match status" value="1"/>
</dbReference>
<dbReference type="NCBIfam" id="TIGR01730">
    <property type="entry name" value="RND_mfp"/>
    <property type="match status" value="1"/>
</dbReference>
<dbReference type="InterPro" id="IPR006143">
    <property type="entry name" value="RND_pump_MFP"/>
</dbReference>
<reference evidence="12 15" key="2">
    <citation type="submission" date="2019-07" db="EMBL/GenBank/DDBJ databases">
        <title>Whole genome shotgun sequence of Myxococcus fulvus NBRC 100333.</title>
        <authorList>
            <person name="Hosoyama A."/>
            <person name="Uohara A."/>
            <person name="Ohji S."/>
            <person name="Ichikawa N."/>
        </authorList>
    </citation>
    <scope>NUCLEOTIDE SEQUENCE [LARGE SCALE GENOMIC DNA]</scope>
    <source>
        <strain evidence="12 15">NBRC 100333</strain>
    </source>
</reference>
<dbReference type="Proteomes" id="UP000321514">
    <property type="component" value="Unassembled WGS sequence"/>
</dbReference>
<dbReference type="GO" id="GO:0022857">
    <property type="term" value="F:transmembrane transporter activity"/>
    <property type="evidence" value="ECO:0007669"/>
    <property type="project" value="InterPro"/>
</dbReference>
<evidence type="ECO:0000256" key="6">
    <source>
        <dbReference type="SAM" id="Coils"/>
    </source>
</evidence>
<protein>
    <submittedName>
        <fullName evidence="13">Membrane fusion protein, cobalt-zinc-cadmium efflux system</fullName>
    </submittedName>
</protein>
<evidence type="ECO:0000256" key="2">
    <source>
        <dbReference type="ARBA" id="ARBA00022448"/>
    </source>
</evidence>
<proteinExistence type="inferred from homology"/>
<dbReference type="GO" id="GO:0015679">
    <property type="term" value="P:plasma membrane copper ion transport"/>
    <property type="evidence" value="ECO:0007669"/>
    <property type="project" value="TreeGrafter"/>
</dbReference>
<evidence type="ECO:0000259" key="10">
    <source>
        <dbReference type="Pfam" id="PF25973"/>
    </source>
</evidence>
<dbReference type="RefSeq" id="WP_074957242.1">
    <property type="nucleotide sequence ID" value="NZ_BJXR01000030.1"/>
</dbReference>
<dbReference type="EMBL" id="FOIB01000008">
    <property type="protein sequence ID" value="SEU29406.1"/>
    <property type="molecule type" value="Genomic_DNA"/>
</dbReference>
<comment type="similarity">
    <text evidence="1">Belongs to the membrane fusion protein (MFP) (TC 8.A.1) family.</text>
</comment>
<dbReference type="EMBL" id="BJXR01000030">
    <property type="protein sequence ID" value="GEN08782.1"/>
    <property type="molecule type" value="Genomic_DNA"/>
</dbReference>
<keyword evidence="6" id="KW-0175">Coiled coil</keyword>
<feature type="domain" description="CusB-like beta-barrel" evidence="9">
    <location>
        <begin position="352"/>
        <end position="427"/>
    </location>
</feature>
<keyword evidence="14" id="KW-1185">Reference proteome</keyword>
<dbReference type="GO" id="GO:0060003">
    <property type="term" value="P:copper ion export"/>
    <property type="evidence" value="ECO:0007669"/>
    <property type="project" value="TreeGrafter"/>
</dbReference>
<feature type="domain" description="CzcB-like alpha-helical hairpin" evidence="8">
    <location>
        <begin position="248"/>
        <end position="305"/>
    </location>
</feature>
<comment type="caution">
    <text evidence="12">The sequence shown here is derived from an EMBL/GenBank/DDBJ whole genome shotgun (WGS) entry which is preliminary data.</text>
</comment>
<dbReference type="GO" id="GO:0016020">
    <property type="term" value="C:membrane"/>
    <property type="evidence" value="ECO:0007669"/>
    <property type="project" value="InterPro"/>
</dbReference>
<dbReference type="Pfam" id="PF25954">
    <property type="entry name" value="Beta-barrel_RND_2"/>
    <property type="match status" value="1"/>
</dbReference>
<comment type="function">
    <text evidence="5">CzcA and CzcB together would act in zinc efflux nearly as effectively as the complete czc efflux system (CzcABC). The CzcB protein is thought to funnel zinc cations to the CzcA transport protein.</text>
</comment>
<dbReference type="OrthoDB" id="9806939at2"/>
<dbReference type="Pfam" id="PF25975">
    <property type="entry name" value="CzcB_C"/>
    <property type="match status" value="1"/>
</dbReference>
<dbReference type="Proteomes" id="UP000183760">
    <property type="component" value="Unassembled WGS sequence"/>
</dbReference>
<feature type="coiled-coil region" evidence="6">
    <location>
        <begin position="251"/>
        <end position="302"/>
    </location>
</feature>
<evidence type="ECO:0000256" key="7">
    <source>
        <dbReference type="SAM" id="MobiDB-lite"/>
    </source>
</evidence>
<accession>A0A511T5H0</accession>
<evidence type="ECO:0000313" key="15">
    <source>
        <dbReference type="Proteomes" id="UP000321514"/>
    </source>
</evidence>
<organism evidence="12 15">
    <name type="scientific">Myxococcus fulvus</name>
    <dbReference type="NCBI Taxonomy" id="33"/>
    <lineage>
        <taxon>Bacteria</taxon>
        <taxon>Pseudomonadati</taxon>
        <taxon>Myxococcota</taxon>
        <taxon>Myxococcia</taxon>
        <taxon>Myxococcales</taxon>
        <taxon>Cystobacterineae</taxon>
        <taxon>Myxococcaceae</taxon>
        <taxon>Myxococcus</taxon>
    </lineage>
</organism>
<name>A0A511T5H0_MYXFU</name>
<evidence type="ECO:0000313" key="13">
    <source>
        <dbReference type="EMBL" id="SEU29406.1"/>
    </source>
</evidence>
<dbReference type="SUPFAM" id="SSF111369">
    <property type="entry name" value="HlyD-like secretion proteins"/>
    <property type="match status" value="1"/>
</dbReference>
<dbReference type="Pfam" id="PF25973">
    <property type="entry name" value="BSH_CzcB"/>
    <property type="match status" value="1"/>
</dbReference>
<evidence type="ECO:0000313" key="14">
    <source>
        <dbReference type="Proteomes" id="UP000183760"/>
    </source>
</evidence>
<feature type="domain" description="CzcB-like barrel-sandwich hybrid" evidence="10">
    <location>
        <begin position="208"/>
        <end position="349"/>
    </location>
</feature>
<dbReference type="FunFam" id="2.40.420.20:FF:000006">
    <property type="entry name" value="RND family efflux transporter MFP subunit"/>
    <property type="match status" value="1"/>
</dbReference>
<dbReference type="InterPro" id="IPR058792">
    <property type="entry name" value="Beta-barrel_RND_2"/>
</dbReference>
<feature type="region of interest" description="Disordered" evidence="7">
    <location>
        <begin position="22"/>
        <end position="41"/>
    </location>
</feature>
<evidence type="ECO:0000259" key="11">
    <source>
        <dbReference type="Pfam" id="PF25975"/>
    </source>
</evidence>
<dbReference type="FunFam" id="2.40.30.170:FF:000010">
    <property type="entry name" value="Efflux RND transporter periplasmic adaptor subunit"/>
    <property type="match status" value="1"/>
</dbReference>
<dbReference type="Gene3D" id="1.10.287.470">
    <property type="entry name" value="Helix hairpin bin"/>
    <property type="match status" value="1"/>
</dbReference>
<evidence type="ECO:0000256" key="4">
    <source>
        <dbReference type="ARBA" id="ARBA00043263"/>
    </source>
</evidence>
<keyword evidence="4" id="KW-0105">Cadmium resistance</keyword>
<dbReference type="InterPro" id="IPR058649">
    <property type="entry name" value="CzcB_C"/>
</dbReference>
<gene>
    <name evidence="12" type="ORF">MFU01_38190</name>
    <name evidence="13" type="ORF">SAMN05443572_108177</name>
</gene>
<evidence type="ECO:0000256" key="5">
    <source>
        <dbReference type="ARBA" id="ARBA00058766"/>
    </source>
</evidence>
<evidence type="ECO:0000259" key="8">
    <source>
        <dbReference type="Pfam" id="PF25893"/>
    </source>
</evidence>
<dbReference type="Pfam" id="PF25893">
    <property type="entry name" value="HH_CzcB"/>
    <property type="match status" value="1"/>
</dbReference>
<dbReference type="STRING" id="1334629.MFUL124B02_15735"/>
<dbReference type="PANTHER" id="PTHR30097">
    <property type="entry name" value="CATION EFFLUX SYSTEM PROTEIN CUSB"/>
    <property type="match status" value="1"/>
</dbReference>
<dbReference type="PANTHER" id="PTHR30097:SF4">
    <property type="entry name" value="SLR6042 PROTEIN"/>
    <property type="match status" value="1"/>
</dbReference>
<dbReference type="AlphaFoldDB" id="A0A511T5H0"/>
<reference evidence="13 14" key="1">
    <citation type="submission" date="2016-10" db="EMBL/GenBank/DDBJ databases">
        <authorList>
            <person name="Varghese N."/>
            <person name="Submissions S."/>
        </authorList>
    </citation>
    <scope>NUCLEOTIDE SEQUENCE [LARGE SCALE GENOMIC DNA]</scope>
    <source>
        <strain evidence="13 14">DSM 16525</strain>
    </source>
</reference>
<dbReference type="PROSITE" id="PS51257">
    <property type="entry name" value="PROKAR_LIPOPROTEIN"/>
    <property type="match status" value="1"/>
</dbReference>
<dbReference type="Gene3D" id="2.40.30.170">
    <property type="match status" value="1"/>
</dbReference>
<dbReference type="InterPro" id="IPR051909">
    <property type="entry name" value="MFP_Cation_Efflux"/>
</dbReference>
<dbReference type="InterPro" id="IPR058647">
    <property type="entry name" value="BSH_CzcB-like"/>
</dbReference>
<dbReference type="GO" id="GO:0046686">
    <property type="term" value="P:response to cadmium ion"/>
    <property type="evidence" value="ECO:0007669"/>
    <property type="project" value="UniProtKB-KW"/>
</dbReference>
<feature type="compositionally biased region" description="Polar residues" evidence="7">
    <location>
        <begin position="22"/>
        <end position="37"/>
    </location>
</feature>
<dbReference type="InterPro" id="IPR058648">
    <property type="entry name" value="HH_CzcB-like"/>
</dbReference>
<evidence type="ECO:0000259" key="9">
    <source>
        <dbReference type="Pfam" id="PF25954"/>
    </source>
</evidence>